<dbReference type="Proteomes" id="UP000005408">
    <property type="component" value="Unassembled WGS sequence"/>
</dbReference>
<evidence type="ECO:0000313" key="3">
    <source>
        <dbReference type="Proteomes" id="UP000005408"/>
    </source>
</evidence>
<sequence>MQQDMHLHCCASLVLFFILYPEKCFMCCDGRNKNEVKIHNTYSDKCSVSIQITWANESERKKSADVWDCLQMQTCSVNVTKSKNNTCLCSRKICAKSKCNVLQNDCNHLTVTCKMDTVPVNHDDCLNSSVTDELTEQHIHILGKDTCIKHRKKEYEVNDIHLSIREYGYLFGTS</sequence>
<feature type="signal peptide" evidence="1">
    <location>
        <begin position="1"/>
        <end position="24"/>
    </location>
</feature>
<keyword evidence="3" id="KW-1185">Reference proteome</keyword>
<feature type="chain" id="PRO_5036470900" evidence="1">
    <location>
        <begin position="25"/>
        <end position="174"/>
    </location>
</feature>
<accession>A0A8W8M4I6</accession>
<proteinExistence type="predicted"/>
<evidence type="ECO:0000313" key="2">
    <source>
        <dbReference type="EnsemblMetazoa" id="G30931.1:cds"/>
    </source>
</evidence>
<organism evidence="2 3">
    <name type="scientific">Magallana gigas</name>
    <name type="common">Pacific oyster</name>
    <name type="synonym">Crassostrea gigas</name>
    <dbReference type="NCBI Taxonomy" id="29159"/>
    <lineage>
        <taxon>Eukaryota</taxon>
        <taxon>Metazoa</taxon>
        <taxon>Spiralia</taxon>
        <taxon>Lophotrochozoa</taxon>
        <taxon>Mollusca</taxon>
        <taxon>Bivalvia</taxon>
        <taxon>Autobranchia</taxon>
        <taxon>Pteriomorphia</taxon>
        <taxon>Ostreida</taxon>
        <taxon>Ostreoidea</taxon>
        <taxon>Ostreidae</taxon>
        <taxon>Magallana</taxon>
    </lineage>
</organism>
<reference evidence="2" key="1">
    <citation type="submission" date="2022-08" db="UniProtKB">
        <authorList>
            <consortium name="EnsemblMetazoa"/>
        </authorList>
    </citation>
    <scope>IDENTIFICATION</scope>
    <source>
        <strain evidence="2">05x7-T-G4-1.051#20</strain>
    </source>
</reference>
<protein>
    <submittedName>
        <fullName evidence="2">Uncharacterized protein</fullName>
    </submittedName>
</protein>
<keyword evidence="1" id="KW-0732">Signal</keyword>
<name>A0A8W8M4I6_MAGGI</name>
<dbReference type="EnsemblMetazoa" id="G30931.1">
    <property type="protein sequence ID" value="G30931.1:cds"/>
    <property type="gene ID" value="G30931"/>
</dbReference>
<evidence type="ECO:0000256" key="1">
    <source>
        <dbReference type="SAM" id="SignalP"/>
    </source>
</evidence>
<dbReference type="AlphaFoldDB" id="A0A8W8M4I6"/>